<comment type="caution">
    <text evidence="3">The sequence shown here is derived from an EMBL/GenBank/DDBJ whole genome shotgun (WGS) entry which is preliminary data.</text>
</comment>
<gene>
    <name evidence="3" type="ORF">GCM10025782_25570</name>
</gene>
<feature type="region of interest" description="Disordered" evidence="1">
    <location>
        <begin position="39"/>
        <end position="66"/>
    </location>
</feature>
<evidence type="ECO:0000256" key="2">
    <source>
        <dbReference type="SAM" id="Phobius"/>
    </source>
</evidence>
<organism evidence="3 4">
    <name type="scientific">Pedococcus ginsenosidimutans</name>
    <dbReference type="NCBI Taxonomy" id="490570"/>
    <lineage>
        <taxon>Bacteria</taxon>
        <taxon>Bacillati</taxon>
        <taxon>Actinomycetota</taxon>
        <taxon>Actinomycetes</taxon>
        <taxon>Micrococcales</taxon>
        <taxon>Intrasporangiaceae</taxon>
        <taxon>Pedococcus</taxon>
    </lineage>
</organism>
<dbReference type="Proteomes" id="UP001500556">
    <property type="component" value="Unassembled WGS sequence"/>
</dbReference>
<protein>
    <submittedName>
        <fullName evidence="3">Uncharacterized protein</fullName>
    </submittedName>
</protein>
<reference evidence="4" key="1">
    <citation type="journal article" date="2019" name="Int. J. Syst. Evol. Microbiol.">
        <title>The Global Catalogue of Microorganisms (GCM) 10K type strain sequencing project: providing services to taxonomists for standard genome sequencing and annotation.</title>
        <authorList>
            <consortium name="The Broad Institute Genomics Platform"/>
            <consortium name="The Broad Institute Genome Sequencing Center for Infectious Disease"/>
            <person name="Wu L."/>
            <person name="Ma J."/>
        </authorList>
    </citation>
    <scope>NUCLEOTIDE SEQUENCE [LARGE SCALE GENOMIC DNA]</scope>
    <source>
        <strain evidence="4">JCM 18961</strain>
    </source>
</reference>
<sequence>MVLSIFTARTGPPVRGTGPDGVALVVGVVVVVVVAVVGRPHDGPEQPPEQAAALPTTARANAAPTA</sequence>
<evidence type="ECO:0000313" key="4">
    <source>
        <dbReference type="Proteomes" id="UP001500556"/>
    </source>
</evidence>
<name>A0ABP8YEQ8_9MICO</name>
<keyword evidence="4" id="KW-1185">Reference proteome</keyword>
<dbReference type="EMBL" id="BAABLO010000011">
    <property type="protein sequence ID" value="GAA4726182.1"/>
    <property type="molecule type" value="Genomic_DNA"/>
</dbReference>
<accession>A0ABP8YEQ8</accession>
<feature type="compositionally biased region" description="Low complexity" evidence="1">
    <location>
        <begin position="48"/>
        <end position="66"/>
    </location>
</feature>
<keyword evidence="2" id="KW-0472">Membrane</keyword>
<keyword evidence="2" id="KW-1133">Transmembrane helix</keyword>
<proteinExistence type="predicted"/>
<evidence type="ECO:0000313" key="3">
    <source>
        <dbReference type="EMBL" id="GAA4726182.1"/>
    </source>
</evidence>
<evidence type="ECO:0000256" key="1">
    <source>
        <dbReference type="SAM" id="MobiDB-lite"/>
    </source>
</evidence>
<keyword evidence="2" id="KW-0812">Transmembrane</keyword>
<feature type="transmembrane region" description="Helical" evidence="2">
    <location>
        <begin position="21"/>
        <end position="38"/>
    </location>
</feature>